<evidence type="ECO:0000313" key="3">
    <source>
        <dbReference type="Proteomes" id="UP000327157"/>
    </source>
</evidence>
<reference evidence="2 3" key="3">
    <citation type="submission" date="2019-11" db="EMBL/GenBank/DDBJ databases">
        <title>A de novo genome assembly of a pear dwarfing rootstock.</title>
        <authorList>
            <person name="Wang F."/>
            <person name="Wang J."/>
            <person name="Li S."/>
            <person name="Zhang Y."/>
            <person name="Fang M."/>
            <person name="Ma L."/>
            <person name="Zhao Y."/>
            <person name="Jiang S."/>
        </authorList>
    </citation>
    <scope>NUCLEOTIDE SEQUENCE [LARGE SCALE GENOMIC DNA]</scope>
    <source>
        <strain evidence="2">S2</strain>
        <tissue evidence="2">Leaf</tissue>
    </source>
</reference>
<comment type="caution">
    <text evidence="2">The sequence shown here is derived from an EMBL/GenBank/DDBJ whole genome shotgun (WGS) entry which is preliminary data.</text>
</comment>
<dbReference type="EMBL" id="SMOL01000143">
    <property type="protein sequence ID" value="KAB2630254.1"/>
    <property type="molecule type" value="Genomic_DNA"/>
</dbReference>
<proteinExistence type="predicted"/>
<sequence>MGDNYVVEYKELLEDDEFTPLNETVMVSEVRPRPPSTPQTVAKQKFTFGEVVDAYDNDGWWVGIVTRKRGCYCTFFSESTWDHMLLIQSLS</sequence>
<evidence type="ECO:0000259" key="1">
    <source>
        <dbReference type="Pfam" id="PF05641"/>
    </source>
</evidence>
<dbReference type="InterPro" id="IPR008395">
    <property type="entry name" value="Agenet-like_dom"/>
</dbReference>
<gene>
    <name evidence="2" type="ORF">D8674_007773</name>
</gene>
<dbReference type="OrthoDB" id="1184447at2759"/>
<dbReference type="PANTHER" id="PTHR31917">
    <property type="entry name" value="AGENET DOMAIN-CONTAINING PROTEIN-RELATED"/>
    <property type="match status" value="1"/>
</dbReference>
<protein>
    <recommendedName>
        <fullName evidence="1">Agenet-like domain-containing protein</fullName>
    </recommendedName>
</protein>
<accession>A0A5N5I3T1</accession>
<reference evidence="2 3" key="1">
    <citation type="submission" date="2019-09" db="EMBL/GenBank/DDBJ databases">
        <authorList>
            <person name="Ou C."/>
        </authorList>
    </citation>
    <scope>NUCLEOTIDE SEQUENCE [LARGE SCALE GENOMIC DNA]</scope>
    <source>
        <strain evidence="2">S2</strain>
        <tissue evidence="2">Leaf</tissue>
    </source>
</reference>
<evidence type="ECO:0000313" key="2">
    <source>
        <dbReference type="EMBL" id="KAB2630254.1"/>
    </source>
</evidence>
<dbReference type="Pfam" id="PF05641">
    <property type="entry name" value="Agenet"/>
    <property type="match status" value="1"/>
</dbReference>
<keyword evidence="3" id="KW-1185">Reference proteome</keyword>
<dbReference type="Proteomes" id="UP000327157">
    <property type="component" value="Chromosome 12"/>
</dbReference>
<organism evidence="2 3">
    <name type="scientific">Pyrus ussuriensis x Pyrus communis</name>
    <dbReference type="NCBI Taxonomy" id="2448454"/>
    <lineage>
        <taxon>Eukaryota</taxon>
        <taxon>Viridiplantae</taxon>
        <taxon>Streptophyta</taxon>
        <taxon>Embryophyta</taxon>
        <taxon>Tracheophyta</taxon>
        <taxon>Spermatophyta</taxon>
        <taxon>Magnoliopsida</taxon>
        <taxon>eudicotyledons</taxon>
        <taxon>Gunneridae</taxon>
        <taxon>Pentapetalae</taxon>
        <taxon>rosids</taxon>
        <taxon>fabids</taxon>
        <taxon>Rosales</taxon>
        <taxon>Rosaceae</taxon>
        <taxon>Amygdaloideae</taxon>
        <taxon>Maleae</taxon>
        <taxon>Pyrus</taxon>
    </lineage>
</organism>
<dbReference type="PANTHER" id="PTHR31917:SF148">
    <property type="entry name" value="DUF724 DOMAIN-CONTAINING PROTEIN 2"/>
    <property type="match status" value="1"/>
</dbReference>
<reference evidence="3" key="2">
    <citation type="submission" date="2019-10" db="EMBL/GenBank/DDBJ databases">
        <title>A de novo genome assembly of a pear dwarfing rootstock.</title>
        <authorList>
            <person name="Wang F."/>
            <person name="Wang J."/>
            <person name="Li S."/>
            <person name="Zhang Y."/>
            <person name="Fang M."/>
            <person name="Ma L."/>
            <person name="Zhao Y."/>
            <person name="Jiang S."/>
        </authorList>
    </citation>
    <scope>NUCLEOTIDE SEQUENCE [LARGE SCALE GENOMIC DNA]</scope>
</reference>
<name>A0A5N5I3T1_9ROSA</name>
<feature type="domain" description="Agenet-like" evidence="1">
    <location>
        <begin position="2"/>
        <end position="35"/>
    </location>
</feature>
<dbReference type="AlphaFoldDB" id="A0A5N5I3T1"/>